<dbReference type="AlphaFoldDB" id="A0A0W0TNQ2"/>
<evidence type="ECO:0000313" key="2">
    <source>
        <dbReference type="Proteomes" id="UP000054773"/>
    </source>
</evidence>
<reference evidence="1 2" key="1">
    <citation type="submission" date="2015-11" db="EMBL/GenBank/DDBJ databases">
        <title>Genomic analysis of 38 Legionella species identifies large and diverse effector repertoires.</title>
        <authorList>
            <person name="Burstein D."/>
            <person name="Amaro F."/>
            <person name="Zusman T."/>
            <person name="Lifshitz Z."/>
            <person name="Cohen O."/>
            <person name="Gilbert J.A."/>
            <person name="Pupko T."/>
            <person name="Shuman H.A."/>
            <person name="Segal G."/>
        </authorList>
    </citation>
    <scope>NUCLEOTIDE SEQUENCE [LARGE SCALE GENOMIC DNA]</scope>
    <source>
        <strain evidence="1 2">SE-32A-C8</strain>
    </source>
</reference>
<accession>A0A0W0TNQ2</accession>
<sequence>MQTKLEDKDLDGQQHFIGVFVKDTKEGPGHASVCTVKKKAGEETEVTHTSIYPGPLGSLINGMLFGSVPVRALLASTHEQDLDESDHVLLKPVDETAYKEAQATQRLIERSTSKGHTMYSVFGKFNPVAAMTSRFFSAHKSAQQTIKNYQDHLGVQPPEDMCGIVVYPNNSHVVEPVEVHNCTSTVGEVLRVAGVDVPETLVPSFFPPRLENTGFVRVDKKEFTSRFFDSASSTAETSSNIKGSVSPSSSL</sequence>
<dbReference type="EMBL" id="LNYA01000027">
    <property type="protein sequence ID" value="KTC97162.1"/>
    <property type="molecule type" value="Genomic_DNA"/>
</dbReference>
<evidence type="ECO:0000313" key="1">
    <source>
        <dbReference type="EMBL" id="KTC97162.1"/>
    </source>
</evidence>
<dbReference type="OrthoDB" id="5647926at2"/>
<organism evidence="1 2">
    <name type="scientific">Legionella erythra</name>
    <dbReference type="NCBI Taxonomy" id="448"/>
    <lineage>
        <taxon>Bacteria</taxon>
        <taxon>Pseudomonadati</taxon>
        <taxon>Pseudomonadota</taxon>
        <taxon>Gammaproteobacteria</taxon>
        <taxon>Legionellales</taxon>
        <taxon>Legionellaceae</taxon>
        <taxon>Legionella</taxon>
    </lineage>
</organism>
<dbReference type="PATRIC" id="fig|448.7.peg.1807"/>
<dbReference type="STRING" id="448.Lery_1727"/>
<protein>
    <submittedName>
        <fullName evidence="1">Uncharacterized protein</fullName>
    </submittedName>
</protein>
<proteinExistence type="predicted"/>
<dbReference type="RefSeq" id="WP_058526873.1">
    <property type="nucleotide sequence ID" value="NZ_CAAAHY010000041.1"/>
</dbReference>
<name>A0A0W0TNQ2_LEGER</name>
<comment type="caution">
    <text evidence="1">The sequence shown here is derived from an EMBL/GenBank/DDBJ whole genome shotgun (WGS) entry which is preliminary data.</text>
</comment>
<keyword evidence="2" id="KW-1185">Reference proteome</keyword>
<gene>
    <name evidence="1" type="ORF">Lery_1727</name>
</gene>
<dbReference type="Proteomes" id="UP000054773">
    <property type="component" value="Unassembled WGS sequence"/>
</dbReference>